<evidence type="ECO:0000313" key="2">
    <source>
        <dbReference type="EMBL" id="RNA21779.1"/>
    </source>
</evidence>
<dbReference type="EMBL" id="REGN01003603">
    <property type="protein sequence ID" value="RNA21779.1"/>
    <property type="molecule type" value="Genomic_DNA"/>
</dbReference>
<dbReference type="AlphaFoldDB" id="A0A3M7REB4"/>
<gene>
    <name evidence="2" type="ORF">BpHYR1_022435</name>
</gene>
<keyword evidence="3" id="KW-1185">Reference proteome</keyword>
<feature type="transmembrane region" description="Helical" evidence="1">
    <location>
        <begin position="37"/>
        <end position="56"/>
    </location>
</feature>
<sequence length="75" mass="8737">MITKYSLYQISYSLSLSIQIRFYIVGTRIAFETATVTLPYFIFAFAGRFVALCKYVSRFTVHMDTADGRNYYSFT</sequence>
<evidence type="ECO:0000313" key="3">
    <source>
        <dbReference type="Proteomes" id="UP000276133"/>
    </source>
</evidence>
<reference evidence="2 3" key="1">
    <citation type="journal article" date="2018" name="Sci. Rep.">
        <title>Genomic signatures of local adaptation to the degree of environmental predictability in rotifers.</title>
        <authorList>
            <person name="Franch-Gras L."/>
            <person name="Hahn C."/>
            <person name="Garcia-Roger E.M."/>
            <person name="Carmona M.J."/>
            <person name="Serra M."/>
            <person name="Gomez A."/>
        </authorList>
    </citation>
    <scope>NUCLEOTIDE SEQUENCE [LARGE SCALE GENOMIC DNA]</scope>
    <source>
        <strain evidence="2">HYR1</strain>
    </source>
</reference>
<evidence type="ECO:0000256" key="1">
    <source>
        <dbReference type="SAM" id="Phobius"/>
    </source>
</evidence>
<comment type="caution">
    <text evidence="2">The sequence shown here is derived from an EMBL/GenBank/DDBJ whole genome shotgun (WGS) entry which is preliminary data.</text>
</comment>
<dbReference type="Proteomes" id="UP000276133">
    <property type="component" value="Unassembled WGS sequence"/>
</dbReference>
<keyword evidence="1" id="KW-0472">Membrane</keyword>
<accession>A0A3M7REB4</accession>
<name>A0A3M7REB4_BRAPC</name>
<keyword evidence="1" id="KW-1133">Transmembrane helix</keyword>
<organism evidence="2 3">
    <name type="scientific">Brachionus plicatilis</name>
    <name type="common">Marine rotifer</name>
    <name type="synonym">Brachionus muelleri</name>
    <dbReference type="NCBI Taxonomy" id="10195"/>
    <lineage>
        <taxon>Eukaryota</taxon>
        <taxon>Metazoa</taxon>
        <taxon>Spiralia</taxon>
        <taxon>Gnathifera</taxon>
        <taxon>Rotifera</taxon>
        <taxon>Eurotatoria</taxon>
        <taxon>Monogononta</taxon>
        <taxon>Pseudotrocha</taxon>
        <taxon>Ploima</taxon>
        <taxon>Brachionidae</taxon>
        <taxon>Brachionus</taxon>
    </lineage>
</organism>
<proteinExistence type="predicted"/>
<protein>
    <submittedName>
        <fullName evidence="2">Uncharacterized protein</fullName>
    </submittedName>
</protein>
<keyword evidence="1" id="KW-0812">Transmembrane</keyword>